<evidence type="ECO:0000313" key="3">
    <source>
        <dbReference type="Proteomes" id="UP001324287"/>
    </source>
</evidence>
<protein>
    <submittedName>
        <fullName evidence="2">Uncharacterized protein</fullName>
    </submittedName>
</protein>
<reference evidence="2 3" key="1">
    <citation type="submission" date="2023-12" db="EMBL/GenBank/DDBJ databases">
        <title>Blastococcus brunescens sp. nov., an actonobacterium isolated from sandstone collected in sahara desert.</title>
        <authorList>
            <person name="Gtari M."/>
            <person name="Ghodhbane F."/>
        </authorList>
    </citation>
    <scope>NUCLEOTIDE SEQUENCE [LARGE SCALE GENOMIC DNA]</scope>
    <source>
        <strain evidence="2 3">BMG 8361</strain>
    </source>
</reference>
<dbReference type="RefSeq" id="WP_324274267.1">
    <property type="nucleotide sequence ID" value="NZ_CP141261.1"/>
</dbReference>
<dbReference type="EMBL" id="CP141261">
    <property type="protein sequence ID" value="WRL62918.1"/>
    <property type="molecule type" value="Genomic_DNA"/>
</dbReference>
<gene>
    <name evidence="2" type="ORF">U6N30_24095</name>
</gene>
<name>A0ABZ1AZN8_9ACTN</name>
<sequence>MAKFRSTDIELLASADVDEIVCAGAPAEKWKANADPDADWAGITRLMEALDASRASSCVLVSTVDVYAAPGVLTNPSRPTPTRSRPTGGTGPVSRSSSEGGSPTCSSFGSRACSGLG</sequence>
<keyword evidence="3" id="KW-1185">Reference proteome</keyword>
<proteinExistence type="predicted"/>
<organism evidence="2 3">
    <name type="scientific">Blastococcus brunescens</name>
    <dbReference type="NCBI Taxonomy" id="1564165"/>
    <lineage>
        <taxon>Bacteria</taxon>
        <taxon>Bacillati</taxon>
        <taxon>Actinomycetota</taxon>
        <taxon>Actinomycetes</taxon>
        <taxon>Geodermatophilales</taxon>
        <taxon>Geodermatophilaceae</taxon>
        <taxon>Blastococcus</taxon>
    </lineage>
</organism>
<dbReference type="Proteomes" id="UP001324287">
    <property type="component" value="Chromosome"/>
</dbReference>
<feature type="compositionally biased region" description="Low complexity" evidence="1">
    <location>
        <begin position="76"/>
        <end position="107"/>
    </location>
</feature>
<feature type="region of interest" description="Disordered" evidence="1">
    <location>
        <begin position="70"/>
        <end position="117"/>
    </location>
</feature>
<evidence type="ECO:0000256" key="1">
    <source>
        <dbReference type="SAM" id="MobiDB-lite"/>
    </source>
</evidence>
<evidence type="ECO:0000313" key="2">
    <source>
        <dbReference type="EMBL" id="WRL62918.1"/>
    </source>
</evidence>
<accession>A0ABZ1AZN8</accession>